<keyword evidence="3" id="KW-1003">Cell membrane</keyword>
<evidence type="ECO:0000256" key="8">
    <source>
        <dbReference type="ARBA" id="ARBA00023315"/>
    </source>
</evidence>
<reference evidence="12 13" key="1">
    <citation type="submission" date="2020-08" db="EMBL/GenBank/DDBJ databases">
        <title>Cohnella phylogeny.</title>
        <authorList>
            <person name="Dunlap C."/>
        </authorList>
    </citation>
    <scope>NUCLEOTIDE SEQUENCE [LARGE SCALE GENOMIC DNA]</scope>
    <source>
        <strain evidence="12 13">DSM 25241</strain>
    </source>
</reference>
<gene>
    <name evidence="12" type="ORF">H7B67_22325</name>
</gene>
<feature type="compositionally biased region" description="Low complexity" evidence="9">
    <location>
        <begin position="446"/>
        <end position="460"/>
    </location>
</feature>
<feature type="transmembrane region" description="Helical" evidence="10">
    <location>
        <begin position="80"/>
        <end position="97"/>
    </location>
</feature>
<dbReference type="Proteomes" id="UP000535838">
    <property type="component" value="Unassembled WGS sequence"/>
</dbReference>
<keyword evidence="5 10" id="KW-0812">Transmembrane</keyword>
<feature type="transmembrane region" description="Helical" evidence="10">
    <location>
        <begin position="150"/>
        <end position="166"/>
    </location>
</feature>
<feature type="domain" description="Acyltransferase 3" evidence="11">
    <location>
        <begin position="12"/>
        <end position="343"/>
    </location>
</feature>
<feature type="region of interest" description="Disordered" evidence="9">
    <location>
        <begin position="422"/>
        <end position="490"/>
    </location>
</feature>
<dbReference type="PANTHER" id="PTHR23028">
    <property type="entry name" value="ACETYLTRANSFERASE"/>
    <property type="match status" value="1"/>
</dbReference>
<dbReference type="EMBL" id="JACJVQ010000019">
    <property type="protein sequence ID" value="MBB6636873.1"/>
    <property type="molecule type" value="Genomic_DNA"/>
</dbReference>
<accession>A0A841SXA0</accession>
<evidence type="ECO:0000256" key="9">
    <source>
        <dbReference type="SAM" id="MobiDB-lite"/>
    </source>
</evidence>
<sequence>MPEQTGKKRYMPGLDGLRALSVMAVIVYHLPMNVLPGGFLGVGVFFVLSGYLITDQLVAKWQSERTLDLKGFWLRRARRLLPAMLLLVAIVAAWLAATDSSRLHSLGGDIGAALAYIHNWWLIFHNVSYFESFGPPSPFGHFWSLAVEEQFYVLWPLLLALGLTMAPKRGPLALIIGGCAALSALAMALIYVPGTDPSRVYYGTDTRAFGLLIGAALAVILPSASLKPILSNRRRLLVDGIGLAALAVIVLMAMYTDEYGAFTYRGGLLLLSIVTAVLIAVLIHPSSRLAQALSVKPLRWIGVRSYGIYLWHYPVIVLTSGSYLSGEVDYARTAMQIVLTLSLAALSWKFVEKPILNGGFGRLAHRTREALLAAKRGSVLRFRPRVFSMVSVSLVVVLCISCGGGGEARPSYANEAADPIINDINKTDPTPTPSATTKPDKDVILASGKNPSSASSSSKPAEVKPADETTEPAASGGNGKSEAAPSANAAADGNGVTVIGDSVILGVQSLLEEKLPGILVDGKVGRQMNKAMDTVEALEQEGNLGKVVVLELGTNGSFAEKKITQILDKLGEKRSVILINTRVPRQWQDTVNETLKDVAADYDNVTLIDWYRVSSGKKEYFGKDGVHLTRTGAELYADLIVKELKSVRGES</sequence>
<evidence type="ECO:0000259" key="11">
    <source>
        <dbReference type="Pfam" id="PF01757"/>
    </source>
</evidence>
<feature type="transmembrane region" description="Helical" evidence="10">
    <location>
        <begin position="173"/>
        <end position="194"/>
    </location>
</feature>
<dbReference type="GO" id="GO:0009103">
    <property type="term" value="P:lipopolysaccharide biosynthetic process"/>
    <property type="evidence" value="ECO:0007669"/>
    <property type="project" value="TreeGrafter"/>
</dbReference>
<evidence type="ECO:0000256" key="5">
    <source>
        <dbReference type="ARBA" id="ARBA00022692"/>
    </source>
</evidence>
<keyword evidence="7 10" id="KW-0472">Membrane</keyword>
<dbReference type="SUPFAM" id="SSF52266">
    <property type="entry name" value="SGNH hydrolase"/>
    <property type="match status" value="1"/>
</dbReference>
<comment type="caution">
    <text evidence="12">The sequence shown here is derived from an EMBL/GenBank/DDBJ whole genome shotgun (WGS) entry which is preliminary data.</text>
</comment>
<comment type="similarity">
    <text evidence="2">Belongs to the acyltransferase 3 family.</text>
</comment>
<evidence type="ECO:0000313" key="13">
    <source>
        <dbReference type="Proteomes" id="UP000535838"/>
    </source>
</evidence>
<dbReference type="GO" id="GO:0016747">
    <property type="term" value="F:acyltransferase activity, transferring groups other than amino-acyl groups"/>
    <property type="evidence" value="ECO:0007669"/>
    <property type="project" value="InterPro"/>
</dbReference>
<feature type="compositionally biased region" description="Polar residues" evidence="9">
    <location>
        <begin position="427"/>
        <end position="437"/>
    </location>
</feature>
<organism evidence="12 13">
    <name type="scientific">Cohnella thailandensis</name>
    <dbReference type="NCBI Taxonomy" id="557557"/>
    <lineage>
        <taxon>Bacteria</taxon>
        <taxon>Bacillati</taxon>
        <taxon>Bacillota</taxon>
        <taxon>Bacilli</taxon>
        <taxon>Bacillales</taxon>
        <taxon>Paenibacillaceae</taxon>
        <taxon>Cohnella</taxon>
    </lineage>
</organism>
<dbReference type="InterPro" id="IPR036514">
    <property type="entry name" value="SGNH_hydro_sf"/>
</dbReference>
<feature type="transmembrane region" description="Helical" evidence="10">
    <location>
        <begin position="37"/>
        <end position="59"/>
    </location>
</feature>
<evidence type="ECO:0000256" key="2">
    <source>
        <dbReference type="ARBA" id="ARBA00007400"/>
    </source>
</evidence>
<dbReference type="Pfam" id="PF01757">
    <property type="entry name" value="Acyl_transf_3"/>
    <property type="match status" value="1"/>
</dbReference>
<evidence type="ECO:0000256" key="1">
    <source>
        <dbReference type="ARBA" id="ARBA00004651"/>
    </source>
</evidence>
<evidence type="ECO:0000313" key="12">
    <source>
        <dbReference type="EMBL" id="MBB6636873.1"/>
    </source>
</evidence>
<proteinExistence type="inferred from homology"/>
<keyword evidence="8" id="KW-0012">Acyltransferase</keyword>
<dbReference type="Gene3D" id="3.40.50.1110">
    <property type="entry name" value="SGNH hydrolase"/>
    <property type="match status" value="1"/>
</dbReference>
<keyword evidence="6 10" id="KW-1133">Transmembrane helix</keyword>
<feature type="transmembrane region" description="Helical" evidence="10">
    <location>
        <begin position="206"/>
        <end position="224"/>
    </location>
</feature>
<name>A0A841SXA0_9BACL</name>
<evidence type="ECO:0000256" key="7">
    <source>
        <dbReference type="ARBA" id="ARBA00023136"/>
    </source>
</evidence>
<dbReference type="InterPro" id="IPR002656">
    <property type="entry name" value="Acyl_transf_3_dom"/>
</dbReference>
<feature type="transmembrane region" description="Helical" evidence="10">
    <location>
        <begin position="267"/>
        <end position="285"/>
    </location>
</feature>
<dbReference type="CDD" id="cd01840">
    <property type="entry name" value="SGNH_hydrolase_yrhL_like"/>
    <property type="match status" value="1"/>
</dbReference>
<feature type="transmembrane region" description="Helical" evidence="10">
    <location>
        <begin position="236"/>
        <end position="255"/>
    </location>
</feature>
<keyword evidence="4 12" id="KW-0808">Transferase</keyword>
<comment type="subcellular location">
    <subcellularLocation>
        <location evidence="1">Cell membrane</location>
        <topology evidence="1">Multi-pass membrane protein</topology>
    </subcellularLocation>
</comment>
<evidence type="ECO:0000256" key="6">
    <source>
        <dbReference type="ARBA" id="ARBA00022989"/>
    </source>
</evidence>
<evidence type="ECO:0000256" key="4">
    <source>
        <dbReference type="ARBA" id="ARBA00022679"/>
    </source>
</evidence>
<dbReference type="InterPro" id="IPR050879">
    <property type="entry name" value="Acyltransferase_3"/>
</dbReference>
<protein>
    <submittedName>
        <fullName evidence="12">Acetyltransferase</fullName>
    </submittedName>
</protein>
<evidence type="ECO:0000256" key="3">
    <source>
        <dbReference type="ARBA" id="ARBA00022475"/>
    </source>
</evidence>
<dbReference type="AlphaFoldDB" id="A0A841SXA0"/>
<keyword evidence="13" id="KW-1185">Reference proteome</keyword>
<dbReference type="RefSeq" id="WP_185122074.1">
    <property type="nucleotide sequence ID" value="NZ_JACJVQ010000019.1"/>
</dbReference>
<dbReference type="GO" id="GO:0005886">
    <property type="term" value="C:plasma membrane"/>
    <property type="evidence" value="ECO:0007669"/>
    <property type="project" value="UniProtKB-SubCell"/>
</dbReference>
<dbReference type="PANTHER" id="PTHR23028:SF53">
    <property type="entry name" value="ACYL_TRANSF_3 DOMAIN-CONTAINING PROTEIN"/>
    <property type="match status" value="1"/>
</dbReference>
<feature type="transmembrane region" description="Helical" evidence="10">
    <location>
        <begin position="386"/>
        <end position="406"/>
    </location>
</feature>
<evidence type="ECO:0000256" key="10">
    <source>
        <dbReference type="SAM" id="Phobius"/>
    </source>
</evidence>